<evidence type="ECO:0000313" key="3">
    <source>
        <dbReference type="Proteomes" id="UP001152320"/>
    </source>
</evidence>
<protein>
    <submittedName>
        <fullName evidence="2">Uncharacterized protein</fullName>
    </submittedName>
</protein>
<dbReference type="PANTHER" id="PTHR46704">
    <property type="entry name" value="CXC DOMAIN-CONTAINING PROTEIN-RELATED"/>
    <property type="match status" value="1"/>
</dbReference>
<dbReference type="Proteomes" id="UP001152320">
    <property type="component" value="Chromosome 2"/>
</dbReference>
<organism evidence="2 3">
    <name type="scientific">Holothuria leucospilota</name>
    <name type="common">Black long sea cucumber</name>
    <name type="synonym">Mertensiothuria leucospilota</name>
    <dbReference type="NCBI Taxonomy" id="206669"/>
    <lineage>
        <taxon>Eukaryota</taxon>
        <taxon>Metazoa</taxon>
        <taxon>Echinodermata</taxon>
        <taxon>Eleutherozoa</taxon>
        <taxon>Echinozoa</taxon>
        <taxon>Holothuroidea</taxon>
        <taxon>Aspidochirotacea</taxon>
        <taxon>Aspidochirotida</taxon>
        <taxon>Holothuriidae</taxon>
        <taxon>Holothuria</taxon>
    </lineage>
</organism>
<dbReference type="PANTHER" id="PTHR46704:SF9">
    <property type="entry name" value="BHLH DOMAIN-CONTAINING PROTEIN"/>
    <property type="match status" value="1"/>
</dbReference>
<dbReference type="EMBL" id="JAIZAY010000002">
    <property type="protein sequence ID" value="KAJ8046447.1"/>
    <property type="molecule type" value="Genomic_DNA"/>
</dbReference>
<evidence type="ECO:0000313" key="2">
    <source>
        <dbReference type="EMBL" id="KAJ8046447.1"/>
    </source>
</evidence>
<evidence type="ECO:0000256" key="1">
    <source>
        <dbReference type="SAM" id="MobiDB-lite"/>
    </source>
</evidence>
<feature type="compositionally biased region" description="Polar residues" evidence="1">
    <location>
        <begin position="373"/>
        <end position="387"/>
    </location>
</feature>
<sequence length="398" mass="44969">MNTLTRGEEARKQFQSEWDNDSSRFKKSVKHVKVQNFASESIKKRPLSEVTKKSAEGLRDMFICMIIIVSQNTSFDLRKILSYPITEYPLSLANCDGTRVKTNKSTLLKKLESFHSKTVIESELPKRFVAVYKSGLVLYSILSQTKSGTSFASISRKILLAVCSNKAREVHLCLDKYGKKSIKDSERRMRSAVDCAYVITGPEQTIKQNGKNLLNNGVFKNEVSKFLLKEWRKGHYCDILGGRLCLHLKEGNASNIVLGIHKRQSLCQIIVHFNCNCIPQENPLESGNVKRINCALLPPSRESLAKHLFRVHYITILWTLALLACPSSSLSPTDYGWHMTDKLEPIWFDGPPVPQTLFKESSSNFEEPATFSDAGSEQGDSWSNSDSTWREDSSSDED</sequence>
<feature type="compositionally biased region" description="Basic and acidic residues" evidence="1">
    <location>
        <begin position="388"/>
        <end position="398"/>
    </location>
</feature>
<comment type="caution">
    <text evidence="2">The sequence shown here is derived from an EMBL/GenBank/DDBJ whole genome shotgun (WGS) entry which is preliminary data.</text>
</comment>
<name>A0A9Q1CJE0_HOLLE</name>
<reference evidence="2" key="1">
    <citation type="submission" date="2021-10" db="EMBL/GenBank/DDBJ databases">
        <title>Tropical sea cucumber genome reveals ecological adaptation and Cuvierian tubules defense mechanism.</title>
        <authorList>
            <person name="Chen T."/>
        </authorList>
    </citation>
    <scope>NUCLEOTIDE SEQUENCE</scope>
    <source>
        <strain evidence="2">Nanhai2018</strain>
        <tissue evidence="2">Muscle</tissue>
    </source>
</reference>
<accession>A0A9Q1CJE0</accession>
<gene>
    <name evidence="2" type="ORF">HOLleu_05119</name>
</gene>
<feature type="region of interest" description="Disordered" evidence="1">
    <location>
        <begin position="358"/>
        <end position="398"/>
    </location>
</feature>
<dbReference type="OrthoDB" id="8060926at2759"/>
<dbReference type="AlphaFoldDB" id="A0A9Q1CJE0"/>
<keyword evidence="3" id="KW-1185">Reference proteome</keyword>
<proteinExistence type="predicted"/>